<dbReference type="Proteomes" id="UP000011648">
    <property type="component" value="Unassembled WGS sequence"/>
</dbReference>
<evidence type="ECO:0000256" key="2">
    <source>
        <dbReference type="ARBA" id="ARBA00023295"/>
    </source>
</evidence>
<evidence type="ECO:0000256" key="1">
    <source>
        <dbReference type="ARBA" id="ARBA00022801"/>
    </source>
</evidence>
<protein>
    <submittedName>
        <fullName evidence="4">Inosine/uridine-preferring nucleoside hydrolase</fullName>
    </submittedName>
</protein>
<proteinExistence type="predicted"/>
<evidence type="ECO:0000259" key="3">
    <source>
        <dbReference type="Pfam" id="PF01156"/>
    </source>
</evidence>
<evidence type="ECO:0000313" key="5">
    <source>
        <dbReference type="Proteomes" id="UP000011648"/>
    </source>
</evidence>
<dbReference type="Pfam" id="PF01156">
    <property type="entry name" value="IU_nuc_hydro"/>
    <property type="match status" value="1"/>
</dbReference>
<dbReference type="GO" id="GO:0045437">
    <property type="term" value="F:uridine nucleosidase activity"/>
    <property type="evidence" value="ECO:0007669"/>
    <property type="project" value="UniProtKB-ARBA"/>
</dbReference>
<dbReference type="GO" id="GO:0005829">
    <property type="term" value="C:cytosol"/>
    <property type="evidence" value="ECO:0007669"/>
    <property type="project" value="TreeGrafter"/>
</dbReference>
<feature type="domain" description="Inosine/uridine-preferring nucleoside hydrolase" evidence="3">
    <location>
        <begin position="2"/>
        <end position="296"/>
    </location>
</feature>
<dbReference type="PROSITE" id="PS01247">
    <property type="entry name" value="IUNH"/>
    <property type="match status" value="1"/>
</dbReference>
<dbReference type="InterPro" id="IPR015910">
    <property type="entry name" value="I/U_nuclsd_hydro_CS"/>
</dbReference>
<sequence length="313" mass="32771">MLLDTDPGCDDAVAILAALARDDLDVVGLSTAHGNATVADTTANARAILELVGRTDIPVAKGATRPLTVDLRTSTDIHGPGGIRGDLPEPTAATAPIDTHAAQFIVEQAREHAGDLTLAAIAPLTNVALALALEPDLPDLLDELVVMGGAAFSQGNVTPLAEANFHTDPHAAARVVQDLSTTIVGLDVTRTATLPPHLLDSLPQDDPIGRSIQEWLTYYDEDRLAKYSIESAAIHDALVIAAIADPAVLETNAYHLEVATDSDLARGALVCDGQGLTDAPPNGSVATDADYDRFRDLIVNSLEQYLHPAPTAE</sequence>
<dbReference type="InterPro" id="IPR036452">
    <property type="entry name" value="Ribo_hydro-like"/>
</dbReference>
<accession>M0A6C4</accession>
<gene>
    <name evidence="4" type="ORF">C484_06734</name>
</gene>
<dbReference type="AlphaFoldDB" id="M0A6C4"/>
<reference evidence="4 5" key="1">
    <citation type="journal article" date="2014" name="PLoS Genet.">
        <title>Phylogenetically driven sequencing of extremely halophilic archaea reveals strategies for static and dynamic osmo-response.</title>
        <authorList>
            <person name="Becker E.A."/>
            <person name="Seitzer P.M."/>
            <person name="Tritt A."/>
            <person name="Larsen D."/>
            <person name="Krusor M."/>
            <person name="Yao A.I."/>
            <person name="Wu D."/>
            <person name="Madern D."/>
            <person name="Eisen J.A."/>
            <person name="Darling A.E."/>
            <person name="Facciotti M.T."/>
        </authorList>
    </citation>
    <scope>NUCLEOTIDE SEQUENCE [LARGE SCALE GENOMIC DNA]</scope>
    <source>
        <strain evidence="4 5">DSM 12281</strain>
    </source>
</reference>
<dbReference type="InterPro" id="IPR001910">
    <property type="entry name" value="Inosine/uridine_hydrolase_dom"/>
</dbReference>
<dbReference type="GO" id="GO:0006152">
    <property type="term" value="P:purine nucleoside catabolic process"/>
    <property type="evidence" value="ECO:0007669"/>
    <property type="project" value="TreeGrafter"/>
</dbReference>
<organism evidence="4 5">
    <name type="scientific">Natrialba taiwanensis DSM 12281</name>
    <dbReference type="NCBI Taxonomy" id="1230458"/>
    <lineage>
        <taxon>Archaea</taxon>
        <taxon>Methanobacteriati</taxon>
        <taxon>Methanobacteriota</taxon>
        <taxon>Stenosarchaea group</taxon>
        <taxon>Halobacteria</taxon>
        <taxon>Halobacteriales</taxon>
        <taxon>Natrialbaceae</taxon>
        <taxon>Natrialba</taxon>
    </lineage>
</organism>
<keyword evidence="2" id="KW-0326">Glycosidase</keyword>
<dbReference type="STRING" id="1230458.C484_06734"/>
<dbReference type="PANTHER" id="PTHR12304:SF4">
    <property type="entry name" value="URIDINE NUCLEOSIDASE"/>
    <property type="match status" value="1"/>
</dbReference>
<dbReference type="EMBL" id="AOIL01000018">
    <property type="protein sequence ID" value="ELY94099.1"/>
    <property type="molecule type" value="Genomic_DNA"/>
</dbReference>
<dbReference type="PATRIC" id="fig|1230458.4.peg.1365"/>
<dbReference type="GO" id="GO:0008477">
    <property type="term" value="F:purine nucleosidase activity"/>
    <property type="evidence" value="ECO:0007669"/>
    <property type="project" value="TreeGrafter"/>
</dbReference>
<dbReference type="Gene3D" id="3.90.245.10">
    <property type="entry name" value="Ribonucleoside hydrolase-like"/>
    <property type="match status" value="1"/>
</dbReference>
<keyword evidence="5" id="KW-1185">Reference proteome</keyword>
<dbReference type="InterPro" id="IPR023186">
    <property type="entry name" value="IUNH"/>
</dbReference>
<keyword evidence="1 4" id="KW-0378">Hydrolase</keyword>
<dbReference type="PANTHER" id="PTHR12304">
    <property type="entry name" value="INOSINE-URIDINE PREFERRING NUCLEOSIDE HYDROLASE"/>
    <property type="match status" value="1"/>
</dbReference>
<comment type="caution">
    <text evidence="4">The sequence shown here is derived from an EMBL/GenBank/DDBJ whole genome shotgun (WGS) entry which is preliminary data.</text>
</comment>
<name>M0A6C4_9EURY</name>
<dbReference type="SUPFAM" id="SSF53590">
    <property type="entry name" value="Nucleoside hydrolase"/>
    <property type="match status" value="1"/>
</dbReference>
<evidence type="ECO:0000313" key="4">
    <source>
        <dbReference type="EMBL" id="ELY94099.1"/>
    </source>
</evidence>